<evidence type="ECO:0000313" key="16">
    <source>
        <dbReference type="EMBL" id="CAK0783847.1"/>
    </source>
</evidence>
<feature type="domain" description="EXPERA" evidence="15">
    <location>
        <begin position="75"/>
        <end position="218"/>
    </location>
</feature>
<evidence type="ECO:0000256" key="12">
    <source>
        <dbReference type="ARBA" id="ARBA00023235"/>
    </source>
</evidence>
<dbReference type="GO" id="GO:0016126">
    <property type="term" value="P:sterol biosynthetic process"/>
    <property type="evidence" value="ECO:0007669"/>
    <property type="project" value="UniProtKB-KW"/>
</dbReference>
<proteinExistence type="inferred from homology"/>
<gene>
    <name evidence="16" type="ORF">CVIRNUC_007047</name>
</gene>
<feature type="transmembrane region" description="Helical" evidence="14">
    <location>
        <begin position="47"/>
        <end position="66"/>
    </location>
</feature>
<feature type="transmembrane region" description="Helical" evidence="14">
    <location>
        <begin position="198"/>
        <end position="226"/>
    </location>
</feature>
<evidence type="ECO:0000256" key="4">
    <source>
        <dbReference type="ARBA" id="ARBA00022692"/>
    </source>
</evidence>
<evidence type="ECO:0000259" key="15">
    <source>
        <dbReference type="PROSITE" id="PS51751"/>
    </source>
</evidence>
<evidence type="ECO:0000313" key="17">
    <source>
        <dbReference type="Proteomes" id="UP001314263"/>
    </source>
</evidence>
<evidence type="ECO:0000256" key="11">
    <source>
        <dbReference type="ARBA" id="ARBA00023221"/>
    </source>
</evidence>
<dbReference type="PROSITE" id="PS51751">
    <property type="entry name" value="EXPERA"/>
    <property type="match status" value="1"/>
</dbReference>
<dbReference type="PANTHER" id="PTHR14207">
    <property type="entry name" value="STEROL ISOMERASE"/>
    <property type="match status" value="1"/>
</dbReference>
<evidence type="ECO:0000256" key="6">
    <source>
        <dbReference type="ARBA" id="ARBA00022989"/>
    </source>
</evidence>
<keyword evidence="10" id="KW-1207">Sterol metabolism</keyword>
<dbReference type="EMBL" id="CAUYUE010000009">
    <property type="protein sequence ID" value="CAK0783847.1"/>
    <property type="molecule type" value="Genomic_DNA"/>
</dbReference>
<comment type="caution">
    <text evidence="16">The sequence shown here is derived from an EMBL/GenBank/DDBJ whole genome shotgun (WGS) entry which is preliminary data.</text>
</comment>
<evidence type="ECO:0000256" key="9">
    <source>
        <dbReference type="ARBA" id="ARBA00023136"/>
    </source>
</evidence>
<reference evidence="16 17" key="1">
    <citation type="submission" date="2023-10" db="EMBL/GenBank/DDBJ databases">
        <authorList>
            <person name="Maclean D."/>
            <person name="Macfadyen A."/>
        </authorList>
    </citation>
    <scope>NUCLEOTIDE SEQUENCE [LARGE SCALE GENOMIC DNA]</scope>
</reference>
<name>A0AAV1IAX9_9CHLO</name>
<keyword evidence="9 13" id="KW-0472">Membrane</keyword>
<evidence type="ECO:0000256" key="3">
    <source>
        <dbReference type="ARBA" id="ARBA00022516"/>
    </source>
</evidence>
<dbReference type="GO" id="GO:0000247">
    <property type="term" value="F:C-8 sterol isomerase activity"/>
    <property type="evidence" value="ECO:0007669"/>
    <property type="project" value="TreeGrafter"/>
</dbReference>
<feature type="transmembrane region" description="Helical" evidence="14">
    <location>
        <begin position="164"/>
        <end position="186"/>
    </location>
</feature>
<keyword evidence="4 13" id="KW-0812">Transmembrane</keyword>
<keyword evidence="12" id="KW-0413">Isomerase</keyword>
<evidence type="ECO:0000256" key="1">
    <source>
        <dbReference type="ARBA" id="ARBA00004141"/>
    </source>
</evidence>
<dbReference type="GO" id="GO:0005783">
    <property type="term" value="C:endoplasmic reticulum"/>
    <property type="evidence" value="ECO:0007669"/>
    <property type="project" value="TreeGrafter"/>
</dbReference>
<dbReference type="Pfam" id="PF05241">
    <property type="entry name" value="EBP"/>
    <property type="match status" value="1"/>
</dbReference>
<evidence type="ECO:0000256" key="10">
    <source>
        <dbReference type="ARBA" id="ARBA00023166"/>
    </source>
</evidence>
<feature type="transmembrane region" description="Helical" evidence="14">
    <location>
        <begin position="132"/>
        <end position="152"/>
    </location>
</feature>
<keyword evidence="17" id="KW-1185">Reference proteome</keyword>
<dbReference type="Proteomes" id="UP001314263">
    <property type="component" value="Unassembled WGS sequence"/>
</dbReference>
<keyword evidence="11" id="KW-0753">Steroid metabolism</keyword>
<evidence type="ECO:0000256" key="2">
    <source>
        <dbReference type="ARBA" id="ARBA00008337"/>
    </source>
</evidence>
<evidence type="ECO:0000256" key="5">
    <source>
        <dbReference type="ARBA" id="ARBA00022955"/>
    </source>
</evidence>
<evidence type="ECO:0000256" key="7">
    <source>
        <dbReference type="ARBA" id="ARBA00023011"/>
    </source>
</evidence>
<dbReference type="GO" id="GO:0047750">
    <property type="term" value="F:cholestenol delta-isomerase activity"/>
    <property type="evidence" value="ECO:0007669"/>
    <property type="project" value="InterPro"/>
</dbReference>
<dbReference type="InterPro" id="IPR033118">
    <property type="entry name" value="EXPERA"/>
</dbReference>
<evidence type="ECO:0000256" key="13">
    <source>
        <dbReference type="PROSITE-ProRule" id="PRU01087"/>
    </source>
</evidence>
<feature type="transmembrane region" description="Helical" evidence="14">
    <location>
        <begin position="78"/>
        <end position="99"/>
    </location>
</feature>
<keyword evidence="8" id="KW-0443">Lipid metabolism</keyword>
<keyword evidence="3" id="KW-0444">Lipid biosynthesis</keyword>
<keyword evidence="5" id="KW-0752">Steroid biosynthesis</keyword>
<dbReference type="PANTHER" id="PTHR14207:SF0">
    <property type="entry name" value="3-BETA-HYDROXYSTEROID-DELTA(8),DELTA(7)-ISOMERASE"/>
    <property type="match status" value="1"/>
</dbReference>
<evidence type="ECO:0000256" key="8">
    <source>
        <dbReference type="ARBA" id="ARBA00023098"/>
    </source>
</evidence>
<protein>
    <recommendedName>
        <fullName evidence="15">EXPERA domain-containing protein</fullName>
    </recommendedName>
</protein>
<organism evidence="16 17">
    <name type="scientific">Coccomyxa viridis</name>
    <dbReference type="NCBI Taxonomy" id="1274662"/>
    <lineage>
        <taxon>Eukaryota</taxon>
        <taxon>Viridiplantae</taxon>
        <taxon>Chlorophyta</taxon>
        <taxon>core chlorophytes</taxon>
        <taxon>Trebouxiophyceae</taxon>
        <taxon>Trebouxiophyceae incertae sedis</taxon>
        <taxon>Coccomyxaceae</taxon>
        <taxon>Coccomyxa</taxon>
    </lineage>
</organism>
<dbReference type="InterPro" id="IPR007905">
    <property type="entry name" value="EBP"/>
</dbReference>
<evidence type="ECO:0000256" key="14">
    <source>
        <dbReference type="SAM" id="Phobius"/>
    </source>
</evidence>
<dbReference type="AlphaFoldDB" id="A0AAV1IAX9"/>
<dbReference type="GO" id="GO:0004769">
    <property type="term" value="F:steroid Delta-isomerase activity"/>
    <property type="evidence" value="ECO:0007669"/>
    <property type="project" value="TreeGrafter"/>
</dbReference>
<dbReference type="GO" id="GO:0016020">
    <property type="term" value="C:membrane"/>
    <property type="evidence" value="ECO:0007669"/>
    <property type="project" value="UniProtKB-SubCell"/>
</dbReference>
<comment type="similarity">
    <text evidence="2">Belongs to the EBP family.</text>
</comment>
<sequence length="246" mass="27984">MSFFRAFFTPKGQEEPGPPLSAVLHPYYPKSLLLPGYEPLVIPFERILYIFFGSSTVVFIALWLASGRVKHFGTGERLTLTWLVMTGVIHMIVEGAVVLNSEFYKSTSPNILFEIWKEYGKADSRYVTRDSFVISMEAFTAFVVGPMCFWAVLAMVRQHSWRHVLQLIVSVCQLYGDVLYFATTGIEGWIHSRPEPLYFWFYFVVVNGIWVVIPGIIAVASAVRLCRAVAFHDRISWAAASHEKDV</sequence>
<comment type="subcellular location">
    <subcellularLocation>
        <location evidence="1">Membrane</location>
        <topology evidence="1">Multi-pass membrane protein</topology>
    </subcellularLocation>
</comment>
<keyword evidence="7" id="KW-0756">Sterol biosynthesis</keyword>
<accession>A0AAV1IAX9</accession>
<keyword evidence="6 13" id="KW-1133">Transmembrane helix</keyword>